<evidence type="ECO:0000313" key="4">
    <source>
        <dbReference type="Proteomes" id="UP001175211"/>
    </source>
</evidence>
<dbReference type="EMBL" id="JAUEPS010000042">
    <property type="protein sequence ID" value="KAK0448251.1"/>
    <property type="molecule type" value="Genomic_DNA"/>
</dbReference>
<evidence type="ECO:0000259" key="1">
    <source>
        <dbReference type="Pfam" id="PF18718"/>
    </source>
</evidence>
<feature type="domain" description="CxC5 like cysteine cluster associated with KDZ" evidence="1">
    <location>
        <begin position="5"/>
        <end position="130"/>
    </location>
</feature>
<proteinExistence type="predicted"/>
<sequence>MIRGAVHLRPQHTFCISELCKEKRHRLTEERSVIARLYMLCQGILPISPKNLYCRFCETRYYHNYRVEKYHDTETNRDGTRRIYEDYMASDIYQITQSQWVHRELMDFFQAQMAFSHASAESICRIYNAALAHPTGVGISGGRLKDEMGARLVYDAFFTLSCWHSLNERGFPFVTPNHDDLHARLLPPLRLQNHLMRGTGQEMWAHRCKGCMKMTRIDGVARFSTAGVTDGVTIGHNRCTIEGVCMKPLQNSQSQFCEEHSYKGEECFILDCCTRRLHRCMSCGNPDHMAAEEALPQNTRKSIMENLRHFEHAAGVASSSADDESPHLHTKKYVARKVTHNDQLVVYACGIIAARTTMYNSEGIVEVKNFLKSVFPAEYPGAMPSFLFYDNNCQLLQHLTATGDLHFARCGLPVDVFHFRKHKDSDSFCALYCNPAKFPELLSHDGHDYVFNSSVAEQVNRWYGRFQAITREMSADRYNFYLDEMIAIRNQWLVQQLRLKGWCPLILPMDILLGRD</sequence>
<gene>
    <name evidence="3" type="ORF">EV420DRAFT_1275786</name>
</gene>
<comment type="caution">
    <text evidence="3">The sequence shown here is derived from an EMBL/GenBank/DDBJ whole genome shotgun (WGS) entry which is preliminary data.</text>
</comment>
<feature type="domain" description="CxC6 like cysteine cluster associated with KDZ" evidence="2">
    <location>
        <begin position="228"/>
        <end position="293"/>
    </location>
</feature>
<reference evidence="3" key="1">
    <citation type="submission" date="2023-06" db="EMBL/GenBank/DDBJ databases">
        <authorList>
            <consortium name="Lawrence Berkeley National Laboratory"/>
            <person name="Ahrendt S."/>
            <person name="Sahu N."/>
            <person name="Indic B."/>
            <person name="Wong-Bajracharya J."/>
            <person name="Merenyi Z."/>
            <person name="Ke H.-M."/>
            <person name="Monk M."/>
            <person name="Kocsube S."/>
            <person name="Drula E."/>
            <person name="Lipzen A."/>
            <person name="Balint B."/>
            <person name="Henrissat B."/>
            <person name="Andreopoulos B."/>
            <person name="Martin F.M."/>
            <person name="Harder C.B."/>
            <person name="Rigling D."/>
            <person name="Ford K.L."/>
            <person name="Foster G.D."/>
            <person name="Pangilinan J."/>
            <person name="Papanicolaou A."/>
            <person name="Barry K."/>
            <person name="LaButti K."/>
            <person name="Viragh M."/>
            <person name="Koriabine M."/>
            <person name="Yan M."/>
            <person name="Riley R."/>
            <person name="Champramary S."/>
            <person name="Plett K.L."/>
            <person name="Tsai I.J."/>
            <person name="Slot J."/>
            <person name="Sipos G."/>
            <person name="Plett J."/>
            <person name="Nagy L.G."/>
            <person name="Grigoriev I.V."/>
        </authorList>
    </citation>
    <scope>NUCLEOTIDE SEQUENCE</scope>
    <source>
        <strain evidence="3">CCBAS 213</strain>
    </source>
</reference>
<dbReference type="AlphaFoldDB" id="A0AA39JSR6"/>
<protein>
    <recommendedName>
        <fullName evidence="5">CxC6 like cysteine cluster associated with KDZ domain-containing protein</fullName>
    </recommendedName>
</protein>
<name>A0AA39JSR6_ARMTA</name>
<dbReference type="Pfam" id="PF18721">
    <property type="entry name" value="CxC6"/>
    <property type="match status" value="1"/>
</dbReference>
<dbReference type="InterPro" id="IPR040898">
    <property type="entry name" value="CxC6"/>
</dbReference>
<dbReference type="Pfam" id="PF18718">
    <property type="entry name" value="CxC5"/>
    <property type="match status" value="1"/>
</dbReference>
<dbReference type="RefSeq" id="XP_060326356.1">
    <property type="nucleotide sequence ID" value="XM_060467923.1"/>
</dbReference>
<dbReference type="GeneID" id="85351471"/>
<evidence type="ECO:0000259" key="2">
    <source>
        <dbReference type="Pfam" id="PF18721"/>
    </source>
</evidence>
<evidence type="ECO:0008006" key="5">
    <source>
        <dbReference type="Google" id="ProtNLM"/>
    </source>
</evidence>
<keyword evidence="4" id="KW-1185">Reference proteome</keyword>
<accession>A0AA39JSR6</accession>
<evidence type="ECO:0000313" key="3">
    <source>
        <dbReference type="EMBL" id="KAK0448251.1"/>
    </source>
</evidence>
<dbReference type="InterPro" id="IPR041539">
    <property type="entry name" value="CxC5"/>
</dbReference>
<organism evidence="3 4">
    <name type="scientific">Armillaria tabescens</name>
    <name type="common">Ringless honey mushroom</name>
    <name type="synonym">Agaricus tabescens</name>
    <dbReference type="NCBI Taxonomy" id="1929756"/>
    <lineage>
        <taxon>Eukaryota</taxon>
        <taxon>Fungi</taxon>
        <taxon>Dikarya</taxon>
        <taxon>Basidiomycota</taxon>
        <taxon>Agaricomycotina</taxon>
        <taxon>Agaricomycetes</taxon>
        <taxon>Agaricomycetidae</taxon>
        <taxon>Agaricales</taxon>
        <taxon>Marasmiineae</taxon>
        <taxon>Physalacriaceae</taxon>
        <taxon>Desarmillaria</taxon>
    </lineage>
</organism>
<dbReference type="Proteomes" id="UP001175211">
    <property type="component" value="Unassembled WGS sequence"/>
</dbReference>